<sequence>MRKFILNFHRTFILMMWEKETLEKEEKMREKRRRLAIVFWINVLPFLSY</sequence>
<dbReference type="Proteomes" id="UP000075324">
    <property type="component" value="Unassembled WGS sequence"/>
</dbReference>
<reference evidence="1 2" key="1">
    <citation type="submission" date="2016-01" db="EMBL/GenBank/DDBJ databases">
        <title>Draft Genome Sequences of Seven Thermophilic Sporeformers Isolated from Foods.</title>
        <authorList>
            <person name="Berendsen E.M."/>
            <person name="Wells-Bennik M.H."/>
            <person name="Krawcyk A.O."/>
            <person name="De Jong A."/>
            <person name="Holsappel S."/>
            <person name="Eijlander R.T."/>
            <person name="Kuipers O.P."/>
        </authorList>
    </citation>
    <scope>NUCLEOTIDE SEQUENCE [LARGE SCALE GENOMIC DNA]</scope>
    <source>
        <strain evidence="1 2">B4110</strain>
    </source>
</reference>
<evidence type="ECO:0000313" key="1">
    <source>
        <dbReference type="EMBL" id="KYD30510.1"/>
    </source>
</evidence>
<accession>A0A150N1C5</accession>
<evidence type="ECO:0000313" key="2">
    <source>
        <dbReference type="Proteomes" id="UP000075324"/>
    </source>
</evidence>
<comment type="caution">
    <text evidence="1">The sequence shown here is derived from an EMBL/GenBank/DDBJ whole genome shotgun (WGS) entry which is preliminary data.</text>
</comment>
<gene>
    <name evidence="1" type="ORF">B4110_2201</name>
</gene>
<organism evidence="1 2">
    <name type="scientific">Parageobacillus toebii</name>
    <dbReference type="NCBI Taxonomy" id="153151"/>
    <lineage>
        <taxon>Bacteria</taxon>
        <taxon>Bacillati</taxon>
        <taxon>Bacillota</taxon>
        <taxon>Bacilli</taxon>
        <taxon>Bacillales</taxon>
        <taxon>Anoxybacillaceae</taxon>
        <taxon>Parageobacillus</taxon>
    </lineage>
</organism>
<dbReference type="EMBL" id="LQYW01000051">
    <property type="protein sequence ID" value="KYD30510.1"/>
    <property type="molecule type" value="Genomic_DNA"/>
</dbReference>
<name>A0A150N1C5_9BACL</name>
<protein>
    <submittedName>
        <fullName evidence="1">Uncharacterized protein</fullName>
    </submittedName>
</protein>
<proteinExistence type="predicted"/>
<dbReference type="AlphaFoldDB" id="A0A150N1C5"/>